<evidence type="ECO:0000256" key="5">
    <source>
        <dbReference type="ARBA" id="ARBA00023128"/>
    </source>
</evidence>
<organism evidence="10 11">
    <name type="scientific">Anas platyrhynchos</name>
    <name type="common">Mallard</name>
    <name type="synonym">Anas boschas</name>
    <dbReference type="NCBI Taxonomy" id="8839"/>
    <lineage>
        <taxon>Eukaryota</taxon>
        <taxon>Metazoa</taxon>
        <taxon>Chordata</taxon>
        <taxon>Craniata</taxon>
        <taxon>Vertebrata</taxon>
        <taxon>Euteleostomi</taxon>
        <taxon>Archelosauria</taxon>
        <taxon>Archosauria</taxon>
        <taxon>Dinosauria</taxon>
        <taxon>Saurischia</taxon>
        <taxon>Theropoda</taxon>
        <taxon>Coelurosauria</taxon>
        <taxon>Aves</taxon>
        <taxon>Neognathae</taxon>
        <taxon>Galloanserae</taxon>
        <taxon>Anseriformes</taxon>
        <taxon>Anatidae</taxon>
        <taxon>Anatinae</taxon>
        <taxon>Anas</taxon>
    </lineage>
</organism>
<evidence type="ECO:0000256" key="8">
    <source>
        <dbReference type="ARBA" id="ARBA00035344"/>
    </source>
</evidence>
<dbReference type="Ensembl" id="ENSAPLT00020008552.1">
    <property type="protein sequence ID" value="ENSAPLP00020007944.1"/>
    <property type="gene ID" value="ENSAPLG00020005841.1"/>
</dbReference>
<dbReference type="InterPro" id="IPR026140">
    <property type="entry name" value="Ribosomal_mS26"/>
</dbReference>
<accession>A0A8B9Z9D8</accession>
<reference evidence="10" key="3">
    <citation type="submission" date="2025-09" db="UniProtKB">
        <authorList>
            <consortium name="Ensembl"/>
        </authorList>
    </citation>
    <scope>IDENTIFICATION</scope>
</reference>
<comment type="subcellular location">
    <subcellularLocation>
        <location evidence="1">Mitochondrion</location>
    </subcellularLocation>
</comment>
<dbReference type="PANTHER" id="PTHR21035">
    <property type="entry name" value="28S RIBOSOMAL PROTEIN S26, MITOCHONDRIAL"/>
    <property type="match status" value="1"/>
</dbReference>
<reference evidence="10" key="1">
    <citation type="submission" date="2019-08" db="EMBL/GenBank/DDBJ databases">
        <title>Three high-quality genomes provides insights into domestication of ducks.</title>
        <authorList>
            <person name="Hou Z.C."/>
            <person name="Zhu F."/>
            <person name="Yin Z.T."/>
            <person name="Zhang F."/>
        </authorList>
    </citation>
    <scope>NUCLEOTIDE SEQUENCE [LARGE SCALE GENOMIC DNA]</scope>
</reference>
<evidence type="ECO:0000256" key="1">
    <source>
        <dbReference type="ARBA" id="ARBA00004173"/>
    </source>
</evidence>
<comment type="similarity">
    <text evidence="2">Belongs to the mitochondrion-specific ribosomal protein mS26 family.</text>
</comment>
<evidence type="ECO:0000256" key="2">
    <source>
        <dbReference type="ARBA" id="ARBA00009672"/>
    </source>
</evidence>
<dbReference type="AlphaFoldDB" id="A0A8B9Z9D8"/>
<evidence type="ECO:0000256" key="4">
    <source>
        <dbReference type="ARBA" id="ARBA00022980"/>
    </source>
</evidence>
<protein>
    <recommendedName>
        <fullName evidence="7">Small ribosomal subunit protein mS26</fullName>
    </recommendedName>
    <alternativeName>
        <fullName evidence="8">28S ribosomal protein S26, mitochondrial</fullName>
    </alternativeName>
</protein>
<evidence type="ECO:0000256" key="6">
    <source>
        <dbReference type="ARBA" id="ARBA00023274"/>
    </source>
</evidence>
<evidence type="ECO:0000256" key="3">
    <source>
        <dbReference type="ARBA" id="ARBA00022946"/>
    </source>
</evidence>
<reference evidence="10" key="2">
    <citation type="submission" date="2025-08" db="UniProtKB">
        <authorList>
            <consortium name="Ensembl"/>
        </authorList>
    </citation>
    <scope>IDENTIFICATION</scope>
</reference>
<evidence type="ECO:0000256" key="7">
    <source>
        <dbReference type="ARBA" id="ARBA00035138"/>
    </source>
</evidence>
<evidence type="ECO:0000256" key="9">
    <source>
        <dbReference type="SAM" id="MobiDB-lite"/>
    </source>
</evidence>
<evidence type="ECO:0000313" key="11">
    <source>
        <dbReference type="Proteomes" id="UP000694400"/>
    </source>
</evidence>
<dbReference type="PANTHER" id="PTHR21035:SF2">
    <property type="entry name" value="SMALL RIBOSOMAL SUBUNIT PROTEIN MS26"/>
    <property type="match status" value="1"/>
</dbReference>
<keyword evidence="4" id="KW-0689">Ribosomal protein</keyword>
<sequence length="372" mass="40238">MLRALRRCRPGAAAAAALGPGAGSGPGFGLGLAWSPRLVPARGRKTRHDPPAKAKAARVKVPPPVDPAELAVVTERYRQHRAVLGALRCMFRAEVLQRQREERQQQEDSVALREEHRLLMAWNEAENARQRARREERAQREAEERQRQKLQAAENKARQLEAALRRKESAVLRLQVPAAWRQRGEGDGNGLISRGFVSPQRWGFPGGSQIVPHPREPGGAHRGVPGQPPQLQLRHRQGGPRGQAHPAVLTGRRDGTLNLSPLPLPQSGTESLDKRGLGKKGKGNARPCGGTASFRGALCPPALVSCARLVLISPPAVGLCPELVAPPPPGTCLPRAWHKRRVPAAPRGVSAPPVNLVCDILSKNTDSVCFVA</sequence>
<keyword evidence="6" id="KW-0687">Ribonucleoprotein</keyword>
<dbReference type="GO" id="GO:0005763">
    <property type="term" value="C:mitochondrial small ribosomal subunit"/>
    <property type="evidence" value="ECO:0007669"/>
    <property type="project" value="InterPro"/>
</dbReference>
<proteinExistence type="inferred from homology"/>
<dbReference type="Proteomes" id="UP000694400">
    <property type="component" value="Chromosome 4"/>
</dbReference>
<feature type="compositionally biased region" description="Basic and acidic residues" evidence="9">
    <location>
        <begin position="130"/>
        <end position="147"/>
    </location>
</feature>
<name>A0A8B9Z9D8_ANAPL</name>
<feature type="region of interest" description="Disordered" evidence="9">
    <location>
        <begin position="213"/>
        <end position="286"/>
    </location>
</feature>
<feature type="region of interest" description="Disordered" evidence="9">
    <location>
        <begin position="42"/>
        <end position="61"/>
    </location>
</feature>
<dbReference type="Pfam" id="PF14943">
    <property type="entry name" value="MRP-S26"/>
    <property type="match status" value="1"/>
</dbReference>
<feature type="region of interest" description="Disordered" evidence="9">
    <location>
        <begin position="130"/>
        <end position="154"/>
    </location>
</feature>
<keyword evidence="3" id="KW-0809">Transit peptide</keyword>
<evidence type="ECO:0000313" key="10">
    <source>
        <dbReference type="Ensembl" id="ENSAPLP00020007944.1"/>
    </source>
</evidence>
<keyword evidence="5" id="KW-0496">Mitochondrion</keyword>